<name>X0VVY4_9ZZZZ</name>
<dbReference type="AlphaFoldDB" id="X0VVY4"/>
<reference evidence="2" key="1">
    <citation type="journal article" date="2014" name="Front. Microbiol.">
        <title>High frequency of phylogenetically diverse reductive dehalogenase-homologous genes in deep subseafloor sedimentary metagenomes.</title>
        <authorList>
            <person name="Kawai M."/>
            <person name="Futagami T."/>
            <person name="Toyoda A."/>
            <person name="Takaki Y."/>
            <person name="Nishi S."/>
            <person name="Hori S."/>
            <person name="Arai W."/>
            <person name="Tsubouchi T."/>
            <person name="Morono Y."/>
            <person name="Uchiyama I."/>
            <person name="Ito T."/>
            <person name="Fujiyama A."/>
            <person name="Inagaki F."/>
            <person name="Takami H."/>
        </authorList>
    </citation>
    <scope>NUCLEOTIDE SEQUENCE</scope>
    <source>
        <strain evidence="2">Expedition CK06-06</strain>
    </source>
</reference>
<accession>X0VVY4</accession>
<keyword evidence="1" id="KW-0812">Transmembrane</keyword>
<dbReference type="EMBL" id="BARS01039755">
    <property type="protein sequence ID" value="GAG22564.1"/>
    <property type="molecule type" value="Genomic_DNA"/>
</dbReference>
<evidence type="ECO:0000256" key="1">
    <source>
        <dbReference type="SAM" id="Phobius"/>
    </source>
</evidence>
<keyword evidence="1" id="KW-1133">Transmembrane helix</keyword>
<keyword evidence="1" id="KW-0472">Membrane</keyword>
<proteinExistence type="predicted"/>
<feature type="non-terminal residue" evidence="2">
    <location>
        <position position="58"/>
    </location>
</feature>
<evidence type="ECO:0000313" key="2">
    <source>
        <dbReference type="EMBL" id="GAG22564.1"/>
    </source>
</evidence>
<sequence>MGVIIFWGARVHPLASAIVGSLTTGAMLLMVILAAGGVTSDYTPGLMLLFLGMPVLLP</sequence>
<feature type="transmembrane region" description="Helical" evidence="1">
    <location>
        <begin position="12"/>
        <end position="36"/>
    </location>
</feature>
<comment type="caution">
    <text evidence="2">The sequence shown here is derived from an EMBL/GenBank/DDBJ whole genome shotgun (WGS) entry which is preliminary data.</text>
</comment>
<gene>
    <name evidence="2" type="ORF">S01H1_60686</name>
</gene>
<protein>
    <submittedName>
        <fullName evidence="2">Uncharacterized protein</fullName>
    </submittedName>
</protein>
<organism evidence="2">
    <name type="scientific">marine sediment metagenome</name>
    <dbReference type="NCBI Taxonomy" id="412755"/>
    <lineage>
        <taxon>unclassified sequences</taxon>
        <taxon>metagenomes</taxon>
        <taxon>ecological metagenomes</taxon>
    </lineage>
</organism>